<dbReference type="Proteomes" id="UP000030687">
    <property type="component" value="Unassembled WGS sequence"/>
</dbReference>
<reference evidence="1 2" key="1">
    <citation type="submission" date="2013-10" db="EMBL/GenBank/DDBJ databases">
        <authorList>
            <consortium name="International Citrus Genome Consortium"/>
            <person name="Jenkins J."/>
            <person name="Schmutz J."/>
            <person name="Prochnik S."/>
            <person name="Rokhsar D."/>
            <person name="Gmitter F."/>
            <person name="Ollitrault P."/>
            <person name="Machado M."/>
            <person name="Talon M."/>
            <person name="Wincker P."/>
            <person name="Jaillon O."/>
            <person name="Morgante M."/>
        </authorList>
    </citation>
    <scope>NUCLEOTIDE SEQUENCE</scope>
    <source>
        <strain evidence="2">cv. Clemenules</strain>
    </source>
</reference>
<sequence length="79" mass="9259">MRNQIDSREAEGLEAASLQCWCSERNQQRQHHMGMSCVSVCAHCYVLGVLLWSTNVKAQRRGIKDLKERKQRWCMCVYI</sequence>
<dbReference type="AlphaFoldDB" id="V4T1K1"/>
<organism evidence="1 2">
    <name type="scientific">Citrus clementina</name>
    <name type="common">Clementine</name>
    <name type="synonym">Citrus deliciosa x Citrus sinensis</name>
    <dbReference type="NCBI Taxonomy" id="85681"/>
    <lineage>
        <taxon>Eukaryota</taxon>
        <taxon>Viridiplantae</taxon>
        <taxon>Streptophyta</taxon>
        <taxon>Embryophyta</taxon>
        <taxon>Tracheophyta</taxon>
        <taxon>Spermatophyta</taxon>
        <taxon>Magnoliopsida</taxon>
        <taxon>eudicotyledons</taxon>
        <taxon>Gunneridae</taxon>
        <taxon>Pentapetalae</taxon>
        <taxon>rosids</taxon>
        <taxon>malvids</taxon>
        <taxon>Sapindales</taxon>
        <taxon>Rutaceae</taxon>
        <taxon>Aurantioideae</taxon>
        <taxon>Citrus</taxon>
    </lineage>
</organism>
<dbReference type="Gramene" id="ESR45225">
    <property type="protein sequence ID" value="ESR45225"/>
    <property type="gene ID" value="CICLE_v10003020mg"/>
</dbReference>
<dbReference type="InParanoid" id="V4T1K1"/>
<evidence type="ECO:0000313" key="1">
    <source>
        <dbReference type="EMBL" id="ESR45225.1"/>
    </source>
</evidence>
<proteinExistence type="predicted"/>
<gene>
    <name evidence="1" type="ORF">CICLE_v10003020mg</name>
</gene>
<dbReference type="EMBL" id="KI536799">
    <property type="protein sequence ID" value="ESR45225.1"/>
    <property type="molecule type" value="Genomic_DNA"/>
</dbReference>
<keyword evidence="2" id="KW-1185">Reference proteome</keyword>
<evidence type="ECO:0000313" key="2">
    <source>
        <dbReference type="Proteomes" id="UP000030687"/>
    </source>
</evidence>
<dbReference type="KEGG" id="cic:CICLE_v10003020mg"/>
<accession>V4T1K1</accession>
<protein>
    <submittedName>
        <fullName evidence="1">Uncharacterized protein</fullName>
    </submittedName>
</protein>
<name>V4T1K1_CITCL</name>